<evidence type="ECO:0000313" key="1">
    <source>
        <dbReference type="EMBL" id="TKA27018.1"/>
    </source>
</evidence>
<protein>
    <submittedName>
        <fullName evidence="1">Uncharacterized protein</fullName>
    </submittedName>
</protein>
<keyword evidence="2" id="KW-1185">Reference proteome</keyword>
<sequence>MTLPQFALDYEKCEVSELQACIRQRCEPAAAVSKSYYINLLKYLDKRSTFQFMELPAEMRNRVYRELLVWPSDEGCGGGRCWPQILAVSKQINHEARDIIYEENSAPINVSITIDYNEDRRTTTTIDCGGKKPAFSTQSGLPEWQLDCPAHIMTFASISIDVRVNVRWHASVTQPQEDIHLPITEALYAVSSSLTGHKKLERLHLRIQNSGPGMTPLCITDVLWPLSKLSLPAACLHVTIKQKTGEAHKFQVKELNALSSGYREDLLSQYRAVLAAHDDVATLIAQLDDAEAESIWMTGHDVWDQFQTDFDTPDRQLEDSLKERIALLREWLFSNAHPQLQGILRLKHKLINKQWGVIALLDEWVFSAALPQLQDILNSKRTLIDKQQEVLQASKDKFA</sequence>
<evidence type="ECO:0000313" key="2">
    <source>
        <dbReference type="Proteomes" id="UP000308549"/>
    </source>
</evidence>
<dbReference type="OrthoDB" id="5314997at2759"/>
<proteinExistence type="predicted"/>
<dbReference type="Proteomes" id="UP000308549">
    <property type="component" value="Unassembled WGS sequence"/>
</dbReference>
<dbReference type="AlphaFoldDB" id="A0A4U0TX89"/>
<dbReference type="EMBL" id="NAJL01000025">
    <property type="protein sequence ID" value="TKA27018.1"/>
    <property type="molecule type" value="Genomic_DNA"/>
</dbReference>
<reference evidence="1 2" key="1">
    <citation type="submission" date="2017-03" db="EMBL/GenBank/DDBJ databases">
        <title>Genomes of endolithic fungi from Antarctica.</title>
        <authorList>
            <person name="Coleine C."/>
            <person name="Masonjones S."/>
            <person name="Stajich J.E."/>
        </authorList>
    </citation>
    <scope>NUCLEOTIDE SEQUENCE [LARGE SCALE GENOMIC DNA]</scope>
    <source>
        <strain evidence="1 2">CCFEE 6315</strain>
    </source>
</reference>
<organism evidence="1 2">
    <name type="scientific">Salinomyces thailandicus</name>
    <dbReference type="NCBI Taxonomy" id="706561"/>
    <lineage>
        <taxon>Eukaryota</taxon>
        <taxon>Fungi</taxon>
        <taxon>Dikarya</taxon>
        <taxon>Ascomycota</taxon>
        <taxon>Pezizomycotina</taxon>
        <taxon>Dothideomycetes</taxon>
        <taxon>Dothideomycetidae</taxon>
        <taxon>Mycosphaerellales</taxon>
        <taxon>Teratosphaeriaceae</taxon>
        <taxon>Salinomyces</taxon>
    </lineage>
</organism>
<gene>
    <name evidence="1" type="ORF">B0A50_05209</name>
</gene>
<comment type="caution">
    <text evidence="1">The sequence shown here is derived from an EMBL/GenBank/DDBJ whole genome shotgun (WGS) entry which is preliminary data.</text>
</comment>
<name>A0A4U0TX89_9PEZI</name>
<accession>A0A4U0TX89</accession>